<organism evidence="3 4">
    <name type="scientific">Nocardia wallacei</name>
    <dbReference type="NCBI Taxonomy" id="480035"/>
    <lineage>
        <taxon>Bacteria</taxon>
        <taxon>Bacillati</taxon>
        <taxon>Actinomycetota</taxon>
        <taxon>Actinomycetes</taxon>
        <taxon>Mycobacteriales</taxon>
        <taxon>Nocardiaceae</taxon>
        <taxon>Nocardia</taxon>
    </lineage>
</organism>
<protein>
    <submittedName>
        <fullName evidence="3">VOC family protein</fullName>
    </submittedName>
</protein>
<sequence length="132" mass="14978">MDLRRIHHVAIIASDYERSKAFYTEVLGLRVLGEHYRAERRSYKLDLALPDGGQLEVFSFPDPPARPSRPEARGLRHLAFAVPDVVAALAELRGRGVPAEEVRVDEYTGKRFAFFFDPDDLPLELYEVGHDA</sequence>
<dbReference type="SUPFAM" id="SSF54593">
    <property type="entry name" value="Glyoxalase/Bleomycin resistance protein/Dihydroxybiphenyl dioxygenase"/>
    <property type="match status" value="1"/>
</dbReference>
<accession>A0A7G1KQJ9</accession>
<keyword evidence="4" id="KW-1185">Reference proteome</keyword>
<dbReference type="GO" id="GO:0046872">
    <property type="term" value="F:metal ion binding"/>
    <property type="evidence" value="ECO:0007669"/>
    <property type="project" value="UniProtKB-KW"/>
</dbReference>
<reference evidence="3 4" key="1">
    <citation type="submission" date="2020-08" db="EMBL/GenBank/DDBJ databases">
        <title>Genome Sequencing of Nocardia wallacei strain FMUON74 and assembly.</title>
        <authorList>
            <person name="Toyokawa M."/>
            <person name="Uesaka K."/>
        </authorList>
    </citation>
    <scope>NUCLEOTIDE SEQUENCE [LARGE SCALE GENOMIC DNA]</scope>
    <source>
        <strain evidence="3 4">FMUON74</strain>
    </source>
</reference>
<dbReference type="PANTHER" id="PTHR36113:SF6">
    <property type="entry name" value="FOSFOMYCIN RESISTANCE PROTEIN FOSX"/>
    <property type="match status" value="1"/>
</dbReference>
<dbReference type="NCBIfam" id="NF008551">
    <property type="entry name" value="PRK11478.1"/>
    <property type="match status" value="1"/>
</dbReference>
<dbReference type="Proteomes" id="UP000516173">
    <property type="component" value="Chromosome"/>
</dbReference>
<proteinExistence type="predicted"/>
<dbReference type="KEGG" id="nwl:NWFMUON74_32860"/>
<name>A0A7G1KQJ9_9NOCA</name>
<dbReference type="InterPro" id="IPR037478">
    <property type="entry name" value="YwkD-like_dom"/>
</dbReference>
<feature type="domain" description="VOC" evidence="2">
    <location>
        <begin position="5"/>
        <end position="128"/>
    </location>
</feature>
<dbReference type="PANTHER" id="PTHR36113">
    <property type="entry name" value="LYASE, PUTATIVE-RELATED-RELATED"/>
    <property type="match status" value="1"/>
</dbReference>
<evidence type="ECO:0000313" key="4">
    <source>
        <dbReference type="Proteomes" id="UP000516173"/>
    </source>
</evidence>
<dbReference type="GeneID" id="80347823"/>
<dbReference type="PROSITE" id="PS51819">
    <property type="entry name" value="VOC"/>
    <property type="match status" value="1"/>
</dbReference>
<evidence type="ECO:0000259" key="2">
    <source>
        <dbReference type="PROSITE" id="PS51819"/>
    </source>
</evidence>
<dbReference type="RefSeq" id="WP_187688611.1">
    <property type="nucleotide sequence ID" value="NZ_AP023396.1"/>
</dbReference>
<evidence type="ECO:0000256" key="1">
    <source>
        <dbReference type="ARBA" id="ARBA00022723"/>
    </source>
</evidence>
<dbReference type="InterPro" id="IPR037523">
    <property type="entry name" value="VOC_core"/>
</dbReference>
<dbReference type="CDD" id="cd08352">
    <property type="entry name" value="VOC_Bs_YwkD_like"/>
    <property type="match status" value="1"/>
</dbReference>
<dbReference type="Pfam" id="PF00903">
    <property type="entry name" value="Glyoxalase"/>
    <property type="match status" value="1"/>
</dbReference>
<evidence type="ECO:0000313" key="3">
    <source>
        <dbReference type="EMBL" id="BCK55514.1"/>
    </source>
</evidence>
<dbReference type="AlphaFoldDB" id="A0A7G1KQJ9"/>
<dbReference type="InterPro" id="IPR004360">
    <property type="entry name" value="Glyas_Fos-R_dOase_dom"/>
</dbReference>
<gene>
    <name evidence="3" type="ORF">NWFMUON74_32860</name>
</gene>
<dbReference type="Gene3D" id="3.10.180.10">
    <property type="entry name" value="2,3-Dihydroxybiphenyl 1,2-Dioxygenase, domain 1"/>
    <property type="match status" value="1"/>
</dbReference>
<dbReference type="InterPro" id="IPR051332">
    <property type="entry name" value="Fosfomycin_Res_Enzymes"/>
</dbReference>
<keyword evidence="1" id="KW-0479">Metal-binding</keyword>
<dbReference type="InterPro" id="IPR029068">
    <property type="entry name" value="Glyas_Bleomycin-R_OHBP_Dase"/>
</dbReference>
<dbReference type="EMBL" id="AP023396">
    <property type="protein sequence ID" value="BCK55514.1"/>
    <property type="molecule type" value="Genomic_DNA"/>
</dbReference>